<evidence type="ECO:0008006" key="4">
    <source>
        <dbReference type="Google" id="ProtNLM"/>
    </source>
</evidence>
<sequence length="95" mass="11098">MANGFVLVLLRELRENLNKLRLGLDERLESGNAHLEQITTSLGRVESDLNEQRKFNRQIALNQAKHEELHASSMEQIQSELRELREQIHQLKQGR</sequence>
<evidence type="ECO:0000313" key="2">
    <source>
        <dbReference type="EMBL" id="MFD2110937.1"/>
    </source>
</evidence>
<evidence type="ECO:0000313" key="3">
    <source>
        <dbReference type="Proteomes" id="UP001597337"/>
    </source>
</evidence>
<feature type="coiled-coil region" evidence="1">
    <location>
        <begin position="67"/>
        <end position="94"/>
    </location>
</feature>
<accession>A0ABW4Y454</accession>
<comment type="caution">
    <text evidence="2">The sequence shown here is derived from an EMBL/GenBank/DDBJ whole genome shotgun (WGS) entry which is preliminary data.</text>
</comment>
<dbReference type="RefSeq" id="WP_386023378.1">
    <property type="nucleotide sequence ID" value="NZ_JBHUHX010000007.1"/>
</dbReference>
<gene>
    <name evidence="2" type="ORF">ACFSJC_03670</name>
</gene>
<reference evidence="3" key="1">
    <citation type="journal article" date="2019" name="Int. J. Syst. Evol. Microbiol.">
        <title>The Global Catalogue of Microorganisms (GCM) 10K type strain sequencing project: providing services to taxonomists for standard genome sequencing and annotation.</title>
        <authorList>
            <consortium name="The Broad Institute Genomics Platform"/>
            <consortium name="The Broad Institute Genome Sequencing Center for Infectious Disease"/>
            <person name="Wu L."/>
            <person name="Ma J."/>
        </authorList>
    </citation>
    <scope>NUCLEOTIDE SEQUENCE [LARGE SCALE GENOMIC DNA]</scope>
    <source>
        <strain evidence="3">KACC 12597</strain>
    </source>
</reference>
<evidence type="ECO:0000256" key="1">
    <source>
        <dbReference type="SAM" id="Coils"/>
    </source>
</evidence>
<keyword evidence="3" id="KW-1185">Reference proteome</keyword>
<protein>
    <recommendedName>
        <fullName evidence="4">DUF904 domain-containing protein</fullName>
    </recommendedName>
</protein>
<dbReference type="EMBL" id="JBHUHX010000007">
    <property type="protein sequence ID" value="MFD2110937.1"/>
    <property type="molecule type" value="Genomic_DNA"/>
</dbReference>
<organism evidence="2 3">
    <name type="scientific">Thiorhodococcus fuscus</name>
    <dbReference type="NCBI Taxonomy" id="527200"/>
    <lineage>
        <taxon>Bacteria</taxon>
        <taxon>Pseudomonadati</taxon>
        <taxon>Pseudomonadota</taxon>
        <taxon>Gammaproteobacteria</taxon>
        <taxon>Chromatiales</taxon>
        <taxon>Chromatiaceae</taxon>
        <taxon>Thiorhodococcus</taxon>
    </lineage>
</organism>
<name>A0ABW4Y454_9GAMM</name>
<dbReference type="Proteomes" id="UP001597337">
    <property type="component" value="Unassembled WGS sequence"/>
</dbReference>
<proteinExistence type="predicted"/>
<keyword evidence="1" id="KW-0175">Coiled coil</keyword>